<keyword evidence="2" id="KW-1185">Reference proteome</keyword>
<dbReference type="RefSeq" id="WP_206713127.1">
    <property type="nucleotide sequence ID" value="NZ_CP071091.1"/>
</dbReference>
<dbReference type="InterPro" id="IPR037883">
    <property type="entry name" value="Knr4/Smi1-like_sf"/>
</dbReference>
<gene>
    <name evidence="1" type="ORF">JY572_23505</name>
</gene>
<protein>
    <recommendedName>
        <fullName evidence="3">Knr4/Smi1-like domain-containing protein</fullName>
    </recommendedName>
</protein>
<evidence type="ECO:0008006" key="3">
    <source>
        <dbReference type="Google" id="ProtNLM"/>
    </source>
</evidence>
<evidence type="ECO:0000313" key="1">
    <source>
        <dbReference type="EMBL" id="QSQ11374.1"/>
    </source>
</evidence>
<dbReference type="Gene3D" id="3.40.1580.10">
    <property type="entry name" value="SMI1/KNR4-like"/>
    <property type="match status" value="1"/>
</dbReference>
<proteinExistence type="predicted"/>
<dbReference type="SUPFAM" id="SSF160631">
    <property type="entry name" value="SMI1/KNR4-like"/>
    <property type="match status" value="1"/>
</dbReference>
<sequence>MMLSDLALVELASEAYRRTDVAGVDAALSRLEVAREGALPEFYRRFAGPFVSRRTGFELLDLYEEGARSVEGMTRTLRERFGVPKDYLVLTDFLGGGVLVWDSSSGAVFSVDFEGGLEDLLAGRLSPKWESFEAFVSFYLG</sequence>
<name>A0ABX7N175_9BACT</name>
<dbReference type="EMBL" id="CP071091">
    <property type="protein sequence ID" value="QSQ11374.1"/>
    <property type="molecule type" value="Genomic_DNA"/>
</dbReference>
<reference evidence="1 2" key="1">
    <citation type="submission" date="2021-02" db="EMBL/GenBank/DDBJ databases">
        <title>De Novo genome assembly of isolated myxobacteria.</title>
        <authorList>
            <person name="Stevens D.C."/>
        </authorList>
    </citation>
    <scope>NUCLEOTIDE SEQUENCE [LARGE SCALE GENOMIC DNA]</scope>
    <source>
        <strain evidence="1 2">SCHIC003</strain>
    </source>
</reference>
<accession>A0ABX7N175</accession>
<evidence type="ECO:0000313" key="2">
    <source>
        <dbReference type="Proteomes" id="UP000663090"/>
    </source>
</evidence>
<dbReference type="Proteomes" id="UP000663090">
    <property type="component" value="Chromosome"/>
</dbReference>
<organism evidence="1 2">
    <name type="scientific">Myxococcus landrumensis</name>
    <dbReference type="NCBI Taxonomy" id="2813577"/>
    <lineage>
        <taxon>Bacteria</taxon>
        <taxon>Pseudomonadati</taxon>
        <taxon>Myxococcota</taxon>
        <taxon>Myxococcia</taxon>
        <taxon>Myxococcales</taxon>
        <taxon>Cystobacterineae</taxon>
        <taxon>Myxococcaceae</taxon>
        <taxon>Myxococcus</taxon>
    </lineage>
</organism>